<feature type="transmembrane region" description="Helical" evidence="1">
    <location>
        <begin position="224"/>
        <end position="244"/>
    </location>
</feature>
<keyword evidence="1" id="KW-0812">Transmembrane</keyword>
<evidence type="ECO:0000256" key="1">
    <source>
        <dbReference type="SAM" id="Phobius"/>
    </source>
</evidence>
<dbReference type="eggNOG" id="COG3739">
    <property type="taxonomic scope" value="Bacteria"/>
</dbReference>
<dbReference type="Proteomes" id="UP000001096">
    <property type="component" value="Unassembled WGS sequence"/>
</dbReference>
<reference evidence="2 3" key="1">
    <citation type="submission" date="2012-04" db="EMBL/GenBank/DDBJ databases">
        <title>The Genome Sequence of Afipia broomeae ATCC 49717.</title>
        <authorList>
            <consortium name="The Broad Institute Genome Sequencing Platform"/>
            <person name="Earl A."/>
            <person name="Ward D."/>
            <person name="Feldgarden M."/>
            <person name="Gevers D."/>
            <person name="Huys G."/>
            <person name="Walker B."/>
            <person name="Young S.K."/>
            <person name="Zeng Q."/>
            <person name="Gargeya S."/>
            <person name="Fitzgerald M."/>
            <person name="Haas B."/>
            <person name="Abouelleil A."/>
            <person name="Alvarado L."/>
            <person name="Arachchi H.M."/>
            <person name="Berlin A."/>
            <person name="Chapman S.B."/>
            <person name="Goldberg J."/>
            <person name="Griggs A."/>
            <person name="Gujja S."/>
            <person name="Hansen M."/>
            <person name="Howarth C."/>
            <person name="Imamovic A."/>
            <person name="Larimer J."/>
            <person name="McCowen C."/>
            <person name="Montmayeur A."/>
            <person name="Murphy C."/>
            <person name="Neiman D."/>
            <person name="Pearson M."/>
            <person name="Priest M."/>
            <person name="Roberts A."/>
            <person name="Saif S."/>
            <person name="Shea T."/>
            <person name="Sisk P."/>
            <person name="Sykes S."/>
            <person name="Wortman J."/>
            <person name="Nusbaum C."/>
            <person name="Birren B."/>
        </authorList>
    </citation>
    <scope>NUCLEOTIDE SEQUENCE [LARGE SCALE GENOMIC DNA]</scope>
    <source>
        <strain evidence="2 3">ATCC 49717</strain>
    </source>
</reference>
<dbReference type="PIRSF" id="PIRSF009141">
    <property type="entry name" value="UCP009141"/>
    <property type="match status" value="1"/>
</dbReference>
<feature type="transmembrane region" description="Helical" evidence="1">
    <location>
        <begin position="195"/>
        <end position="212"/>
    </location>
</feature>
<comment type="caution">
    <text evidence="2">The sequence shown here is derived from an EMBL/GenBank/DDBJ whole genome shotgun (WGS) entry which is preliminary data.</text>
</comment>
<dbReference type="AlphaFoldDB" id="K8PFH7"/>
<dbReference type="HOGENOM" id="CLU_070515_1_0_5"/>
<organism evidence="2 3">
    <name type="scientific">Afipia broomeae ATCC 49717</name>
    <dbReference type="NCBI Taxonomy" id="883078"/>
    <lineage>
        <taxon>Bacteria</taxon>
        <taxon>Pseudomonadati</taxon>
        <taxon>Pseudomonadota</taxon>
        <taxon>Alphaproteobacteria</taxon>
        <taxon>Hyphomicrobiales</taxon>
        <taxon>Nitrobacteraceae</taxon>
        <taxon>Afipia</taxon>
    </lineage>
</organism>
<keyword evidence="3" id="KW-1185">Reference proteome</keyword>
<proteinExistence type="predicted"/>
<gene>
    <name evidence="2" type="ORF">HMPREF9695_03556</name>
</gene>
<dbReference type="EMBL" id="AGWX01000004">
    <property type="protein sequence ID" value="EKS37138.1"/>
    <property type="molecule type" value="Genomic_DNA"/>
</dbReference>
<accession>K8PFH7</accession>
<feature type="transmembrane region" description="Helical" evidence="1">
    <location>
        <begin position="169"/>
        <end position="189"/>
    </location>
</feature>
<evidence type="ECO:0008006" key="4">
    <source>
        <dbReference type="Google" id="ProtNLM"/>
    </source>
</evidence>
<feature type="transmembrane region" description="Helical" evidence="1">
    <location>
        <begin position="74"/>
        <end position="93"/>
    </location>
</feature>
<feature type="transmembrane region" description="Helical" evidence="1">
    <location>
        <begin position="264"/>
        <end position="282"/>
    </location>
</feature>
<dbReference type="RefSeq" id="WP_006022268.1">
    <property type="nucleotide sequence ID" value="NZ_KB375283.1"/>
</dbReference>
<name>K8PFH7_9BRAD</name>
<evidence type="ECO:0000313" key="2">
    <source>
        <dbReference type="EMBL" id="EKS37138.1"/>
    </source>
</evidence>
<keyword evidence="1" id="KW-0472">Membrane</keyword>
<keyword evidence="1" id="KW-1133">Transmembrane helix</keyword>
<feature type="transmembrane region" description="Helical" evidence="1">
    <location>
        <begin position="132"/>
        <end position="157"/>
    </location>
</feature>
<dbReference type="Pfam" id="PF05675">
    <property type="entry name" value="DUF817"/>
    <property type="match status" value="1"/>
</dbReference>
<dbReference type="PATRIC" id="fig|883078.3.peg.3677"/>
<feature type="transmembrane region" description="Helical" evidence="1">
    <location>
        <begin position="48"/>
        <end position="68"/>
    </location>
</feature>
<protein>
    <recommendedName>
        <fullName evidence="4">DUF817 domain-containing protein</fullName>
    </recommendedName>
</protein>
<evidence type="ECO:0000313" key="3">
    <source>
        <dbReference type="Proteomes" id="UP000001096"/>
    </source>
</evidence>
<dbReference type="InterPro" id="IPR008535">
    <property type="entry name" value="DUF817"/>
</dbReference>
<feature type="transmembrane region" description="Helical" evidence="1">
    <location>
        <begin position="105"/>
        <end position="126"/>
    </location>
</feature>
<sequence>MSVLQQTKKRISFRVRLLHADRWLAAMLASSQMTIWLYEFLRFGIKQAWACLFGGAMVGLLLATHFWYPSWMPLARYDFLFVAAVGLQIALLATRMETLEEAKVILVYHVVGTTMEIFKTSVGSWIYPEPNIFRIGGVPLFTGFMYSCIGSYLCRVWRLFDFRFDHHPPLWAMSILSIAIYINFFAHHYILDFRIALFAVSIALLARTKIYFRVWITYRSMPLLLGLILVSLFIWLSENIGTYTKTWLYPAQLHGWSMVSISKLGSWYLLLIISYTLVSLITKPQPMQPELEQQSDSEKEVH</sequence>